<dbReference type="AlphaFoldDB" id="A0A7X5C182"/>
<comment type="caution">
    <text evidence="2">The sequence shown here is derived from an EMBL/GenBank/DDBJ whole genome shotgun (WGS) entry which is preliminary data.</text>
</comment>
<dbReference type="Gene3D" id="3.90.1200.10">
    <property type="match status" value="1"/>
</dbReference>
<reference evidence="2 3" key="1">
    <citation type="submission" date="2020-01" db="EMBL/GenBank/DDBJ databases">
        <title>Paenibacillus soybeanensis sp. nov. isolated from the nodules of soybean (Glycine max(L.) Merr).</title>
        <authorList>
            <person name="Wang H."/>
        </authorList>
    </citation>
    <scope>NUCLEOTIDE SEQUENCE [LARGE SCALE GENOMIC DNA]</scope>
    <source>
        <strain evidence="2 3">DSM 23054</strain>
    </source>
</reference>
<dbReference type="EMBL" id="JAAAMU010000006">
    <property type="protein sequence ID" value="NBC70005.1"/>
    <property type="molecule type" value="Genomic_DNA"/>
</dbReference>
<accession>A0A7X5C182</accession>
<evidence type="ECO:0000259" key="1">
    <source>
        <dbReference type="Pfam" id="PF01636"/>
    </source>
</evidence>
<dbReference type="Proteomes" id="UP000558113">
    <property type="component" value="Unassembled WGS sequence"/>
</dbReference>
<sequence length="344" mass="38154">MGEHIEIRSDQDGAEFARLCANLQLGALVRTPHAVTGGLLHRMYALETTAGKFAVKALNPHIMTRPEAMRNFLRSEEIAAIAARTVPALPAKRFNGTSVQHADGRYYLVFDWVEGRSLKPSEITVDHCETIGGLLADIHWTDFSLAEREAAGPNQAKTTDWRAYLQQGQAQRAPWADAVQASVNALYDWEAQANHAARLLAADTVISHLDLDAKNVLWNQDGPILIDWEASGSVNPMQNLSDTAVYWSEDGTGDLDKDKFSAFVRAYSRRSGPLQADWQAVVAHGCLGMLGWLAYSLKRSLRIECTDDEEQQLGTEQATATLHALRRYADRAADIQQWLRDGSR</sequence>
<proteinExistence type="predicted"/>
<organism evidence="2 3">
    <name type="scientific">Paenibacillus sacheonensis</name>
    <dbReference type="NCBI Taxonomy" id="742054"/>
    <lineage>
        <taxon>Bacteria</taxon>
        <taxon>Bacillati</taxon>
        <taxon>Bacillota</taxon>
        <taxon>Bacilli</taxon>
        <taxon>Bacillales</taxon>
        <taxon>Paenibacillaceae</taxon>
        <taxon>Paenibacillus</taxon>
    </lineage>
</organism>
<evidence type="ECO:0000313" key="2">
    <source>
        <dbReference type="EMBL" id="NBC70005.1"/>
    </source>
</evidence>
<keyword evidence="2" id="KW-0808">Transferase</keyword>
<gene>
    <name evidence="2" type="ORF">GT003_13490</name>
</gene>
<dbReference type="GO" id="GO:0016740">
    <property type="term" value="F:transferase activity"/>
    <property type="evidence" value="ECO:0007669"/>
    <property type="project" value="UniProtKB-KW"/>
</dbReference>
<dbReference type="OrthoDB" id="2352890at2"/>
<keyword evidence="3" id="KW-1185">Reference proteome</keyword>
<dbReference type="SUPFAM" id="SSF56112">
    <property type="entry name" value="Protein kinase-like (PK-like)"/>
    <property type="match status" value="1"/>
</dbReference>
<dbReference type="Pfam" id="PF01636">
    <property type="entry name" value="APH"/>
    <property type="match status" value="1"/>
</dbReference>
<feature type="domain" description="Aminoglycoside phosphotransferase" evidence="1">
    <location>
        <begin position="35"/>
        <end position="269"/>
    </location>
</feature>
<dbReference type="RefSeq" id="WP_161698503.1">
    <property type="nucleotide sequence ID" value="NZ_JAAAMU010000006.1"/>
</dbReference>
<dbReference type="InterPro" id="IPR011009">
    <property type="entry name" value="Kinase-like_dom_sf"/>
</dbReference>
<protein>
    <submittedName>
        <fullName evidence="2">Phosphotransferase</fullName>
    </submittedName>
</protein>
<evidence type="ECO:0000313" key="3">
    <source>
        <dbReference type="Proteomes" id="UP000558113"/>
    </source>
</evidence>
<dbReference type="InterPro" id="IPR002575">
    <property type="entry name" value="Aminoglycoside_PTrfase"/>
</dbReference>
<name>A0A7X5C182_9BACL</name>